<dbReference type="AlphaFoldDB" id="A0A328BN84"/>
<dbReference type="InterPro" id="IPR010870">
    <property type="entry name" value="Porin_O/P"/>
</dbReference>
<dbReference type="Pfam" id="PF07396">
    <property type="entry name" value="Porin_O_P"/>
    <property type="match status" value="1"/>
</dbReference>
<dbReference type="Gene3D" id="2.40.160.10">
    <property type="entry name" value="Porin"/>
    <property type="match status" value="1"/>
</dbReference>
<reference evidence="2 3" key="1">
    <citation type="submission" date="2018-05" db="EMBL/GenBank/DDBJ databases">
        <authorList>
            <person name="Lanie J.A."/>
            <person name="Ng W.-L."/>
            <person name="Kazmierczak K.M."/>
            <person name="Andrzejewski T.M."/>
            <person name="Davidsen T.M."/>
            <person name="Wayne K.J."/>
            <person name="Tettelin H."/>
            <person name="Glass J.I."/>
            <person name="Rusch D."/>
            <person name="Podicherti R."/>
            <person name="Tsui H.-C.T."/>
            <person name="Winkler M.E."/>
        </authorList>
    </citation>
    <scope>NUCLEOTIDE SEQUENCE [LARGE SCALE GENOMIC DNA]</scope>
    <source>
        <strain evidence="2 3">BUT-10</strain>
    </source>
</reference>
<dbReference type="InterPro" id="IPR023614">
    <property type="entry name" value="Porin_dom_sf"/>
</dbReference>
<protein>
    <submittedName>
        <fullName evidence="2">Porin</fullName>
    </submittedName>
</protein>
<dbReference type="EMBL" id="QFYS01000001">
    <property type="protein sequence ID" value="RAK68573.1"/>
    <property type="molecule type" value="Genomic_DNA"/>
</dbReference>
<feature type="signal peptide" evidence="1">
    <location>
        <begin position="1"/>
        <end position="28"/>
    </location>
</feature>
<evidence type="ECO:0000313" key="3">
    <source>
        <dbReference type="Proteomes" id="UP000249524"/>
    </source>
</evidence>
<keyword evidence="3" id="KW-1185">Reference proteome</keyword>
<dbReference type="SUPFAM" id="SSF56935">
    <property type="entry name" value="Porins"/>
    <property type="match status" value="1"/>
</dbReference>
<dbReference type="RefSeq" id="WP_111274065.1">
    <property type="nucleotide sequence ID" value="NZ_QFYS01000001.1"/>
</dbReference>
<feature type="chain" id="PRO_5016372611" evidence="1">
    <location>
        <begin position="29"/>
        <end position="526"/>
    </location>
</feature>
<organism evidence="2 3">
    <name type="scientific">Phenylobacterium kunshanense</name>
    <dbReference type="NCBI Taxonomy" id="1445034"/>
    <lineage>
        <taxon>Bacteria</taxon>
        <taxon>Pseudomonadati</taxon>
        <taxon>Pseudomonadota</taxon>
        <taxon>Alphaproteobacteria</taxon>
        <taxon>Caulobacterales</taxon>
        <taxon>Caulobacteraceae</taxon>
        <taxon>Phenylobacterium</taxon>
    </lineage>
</organism>
<dbReference type="Proteomes" id="UP000249524">
    <property type="component" value="Unassembled WGS sequence"/>
</dbReference>
<accession>A0A328BN84</accession>
<proteinExistence type="predicted"/>
<sequence length="526" mass="55966">MAISPSRTWLGASLAGILLCGASSAAMAAPADAAKLQAMQQQLDEMRAQLQQMQSATQADARLTAMQQQLDTMAAQLAAMKTTQDETSADIATLKLPPAPASVSATLSNGKPGFATADGRFSANVRAIVMLDAGKYFQDGGLAANVPGRDLGEGTNFRRARLGLDGRLFTDFDYAFVYEFGGSGAEESGRLYEASVTYTALKPFRIKLGAYEPNIGLAAAVSTSQMPLMERPAPAEIARNVAAGDSRVTAQVTGAGSFGSGDSGLATRWFASTAVTGSTIGAAQSFDEQTAWIGRVALAPFNGPAWQAHFGANYQYVIHPGDAGPSATPRYPAQLRDRPELRIDGTRLIDTGAIDARHVSVLGLEAGLTAGPFLIEGEWYRYDIDRRITTAVAPKDPRFDGWYVQGAWVLTGESRPYNPAEARFDAPKPAYNFSPAAGAWGAFEVAARYSVTDLNYRAGPQGTTSVLGAVRGGEQKILTFGANWYLNPTIRLMLDYQHVDIDRLNAAGAQIGQDYDAVAGRMQVSF</sequence>
<dbReference type="OrthoDB" id="7217987at2"/>
<name>A0A328BN84_9CAUL</name>
<evidence type="ECO:0000256" key="1">
    <source>
        <dbReference type="SAM" id="SignalP"/>
    </source>
</evidence>
<evidence type="ECO:0000313" key="2">
    <source>
        <dbReference type="EMBL" id="RAK68573.1"/>
    </source>
</evidence>
<keyword evidence="1" id="KW-0732">Signal</keyword>
<gene>
    <name evidence="2" type="ORF">DJ019_00665</name>
</gene>
<comment type="caution">
    <text evidence="2">The sequence shown here is derived from an EMBL/GenBank/DDBJ whole genome shotgun (WGS) entry which is preliminary data.</text>
</comment>